<feature type="region of interest" description="Disordered" evidence="1">
    <location>
        <begin position="1171"/>
        <end position="1210"/>
    </location>
</feature>
<dbReference type="InterPro" id="IPR018564">
    <property type="entry name" value="Repl_chkpnt_MRC1_dom"/>
</dbReference>
<evidence type="ECO:0000313" key="3">
    <source>
        <dbReference type="EMBL" id="KDQ14689.1"/>
    </source>
</evidence>
<feature type="region of interest" description="Disordered" evidence="1">
    <location>
        <begin position="603"/>
        <end position="894"/>
    </location>
</feature>
<feature type="compositionally biased region" description="Low complexity" evidence="1">
    <location>
        <begin position="185"/>
        <end position="205"/>
    </location>
</feature>
<feature type="compositionally biased region" description="Polar residues" evidence="1">
    <location>
        <begin position="873"/>
        <end position="891"/>
    </location>
</feature>
<organism evidence="3 4">
    <name type="scientific">Botryobasidium botryosum (strain FD-172 SS1)</name>
    <dbReference type="NCBI Taxonomy" id="930990"/>
    <lineage>
        <taxon>Eukaryota</taxon>
        <taxon>Fungi</taxon>
        <taxon>Dikarya</taxon>
        <taxon>Basidiomycota</taxon>
        <taxon>Agaricomycotina</taxon>
        <taxon>Agaricomycetes</taxon>
        <taxon>Cantharellales</taxon>
        <taxon>Botryobasidiaceae</taxon>
        <taxon>Botryobasidium</taxon>
    </lineage>
</organism>
<dbReference type="Pfam" id="PF09444">
    <property type="entry name" value="MRC1"/>
    <property type="match status" value="1"/>
</dbReference>
<accession>A0A067MGN4</accession>
<feature type="compositionally biased region" description="Acidic residues" evidence="1">
    <location>
        <begin position="702"/>
        <end position="713"/>
    </location>
</feature>
<feature type="compositionally biased region" description="Basic residues" evidence="1">
    <location>
        <begin position="368"/>
        <end position="377"/>
    </location>
</feature>
<feature type="compositionally biased region" description="Basic and acidic residues" evidence="1">
    <location>
        <begin position="378"/>
        <end position="394"/>
    </location>
</feature>
<feature type="compositionally biased region" description="Polar residues" evidence="1">
    <location>
        <begin position="107"/>
        <end position="124"/>
    </location>
</feature>
<dbReference type="Proteomes" id="UP000027195">
    <property type="component" value="Unassembled WGS sequence"/>
</dbReference>
<evidence type="ECO:0000259" key="2">
    <source>
        <dbReference type="Pfam" id="PF09444"/>
    </source>
</evidence>
<feature type="region of interest" description="Disordered" evidence="1">
    <location>
        <begin position="1243"/>
        <end position="1486"/>
    </location>
</feature>
<feature type="compositionally biased region" description="Low complexity" evidence="1">
    <location>
        <begin position="1443"/>
        <end position="1472"/>
    </location>
</feature>
<dbReference type="OrthoDB" id="3361281at2759"/>
<keyword evidence="4" id="KW-1185">Reference proteome</keyword>
<feature type="region of interest" description="Disordered" evidence="1">
    <location>
        <begin position="416"/>
        <end position="485"/>
    </location>
</feature>
<feature type="compositionally biased region" description="Basic and acidic residues" evidence="1">
    <location>
        <begin position="261"/>
        <end position="274"/>
    </location>
</feature>
<feature type="compositionally biased region" description="Basic and acidic residues" evidence="1">
    <location>
        <begin position="645"/>
        <end position="666"/>
    </location>
</feature>
<feature type="compositionally biased region" description="Basic residues" evidence="1">
    <location>
        <begin position="306"/>
        <end position="316"/>
    </location>
</feature>
<dbReference type="HOGENOM" id="CLU_249390_0_0_1"/>
<evidence type="ECO:0000313" key="4">
    <source>
        <dbReference type="Proteomes" id="UP000027195"/>
    </source>
</evidence>
<feature type="region of interest" description="Disordered" evidence="1">
    <location>
        <begin position="1"/>
        <end position="70"/>
    </location>
</feature>
<feature type="compositionally biased region" description="Basic and acidic residues" evidence="1">
    <location>
        <begin position="167"/>
        <end position="176"/>
    </location>
</feature>
<evidence type="ECO:0000256" key="1">
    <source>
        <dbReference type="SAM" id="MobiDB-lite"/>
    </source>
</evidence>
<feature type="compositionally biased region" description="Low complexity" evidence="1">
    <location>
        <begin position="431"/>
        <end position="444"/>
    </location>
</feature>
<feature type="compositionally biased region" description="Basic and acidic residues" evidence="1">
    <location>
        <begin position="1404"/>
        <end position="1424"/>
    </location>
</feature>
<protein>
    <recommendedName>
        <fullName evidence="2">DNA replication checkpoint mediator MRC1 domain-containing protein</fullName>
    </recommendedName>
</protein>
<dbReference type="STRING" id="930990.A0A067MGN4"/>
<dbReference type="EMBL" id="KL198036">
    <property type="protein sequence ID" value="KDQ14689.1"/>
    <property type="molecule type" value="Genomic_DNA"/>
</dbReference>
<feature type="compositionally biased region" description="Polar residues" evidence="1">
    <location>
        <begin position="1425"/>
        <end position="1440"/>
    </location>
</feature>
<feature type="compositionally biased region" description="Polar residues" evidence="1">
    <location>
        <begin position="957"/>
        <end position="969"/>
    </location>
</feature>
<feature type="compositionally biased region" description="Polar residues" evidence="1">
    <location>
        <begin position="607"/>
        <end position="624"/>
    </location>
</feature>
<feature type="region of interest" description="Disordered" evidence="1">
    <location>
        <begin position="1106"/>
        <end position="1136"/>
    </location>
</feature>
<sequence length="1486" mass="162349">MFMGDSTSSDPTIIPDSQAPSSSAESSIVSPTPQRVYRVRPSRPLSTTSMQVDAVQPPETRRAGRWAGARTYGRRVTDTVDSADTNTGASSRPFGASFLEAEVATNLSDEGSRVSRSYSNITNDSRAENDTTLRFDASPESKVGSKGITFDLSDEDDGGSTFMFAWRKQEKEIDRMFDEEEARSSDALSSSLPPLTPSEPSSSAPVLAKSASRRVRLGTDSASEEGLEDKDGHAPSPHTTPNASRLHKRRAIISTSESEADQGRDRDCEKDADTTPKASAEQQRHSPAADLGLDEDTADPILKPRANIRKNRKSLRRALGTDDEDDALGGKENVDQESDSAASDIENKVDAKGKSRAKSRRESGGRGKGAKPKIKAPTKKEIEETKKESARMKADQQVSHQKANLHKYTMSNLFGKIQAPVPTRRPAEHAPPSSDPIQSFSSSPNIQLPEHSKPVVKPTSKLTYAGGRGASRAPRLQADEADDDDVVLPDAADIVRAVDEQQKLKLEEERRVKELHERKMRLIAAAKAKPTAPLLVAGGAESDGDDLEIVAEEKKPAHPLTGSRKPATSKAKLLAMAHVSSGNLKEESQLEFSSRQLAFANAGALAGSSSRVSSRLAQKDSALTSDHGPRKGRTSMKHSTLNETLLKESSKRAAEIVKQKEEEWIRRGGRSNAPAADGEGTDDMGKWIEKGLLNAKKHEEQRYDDDSEDDEDGEWKPEDVADRGSASPLPAGSDSEEGGVGMDENEGHENADDDKENMDEDKENRGGTLSRRPGRGVLEELDDGEIQDSNEIAPAVGRFSTLQHSPTPRRLSERADDPDLPLPRLPLSRPDGGNDFLSRLGELDDDELPVVTRKRSGRPKNTIHSDDEDNPFDIQSHSQNDMPPPVQTNRRALQDVGRREDLSLSFLLSSSPADGRRGNGDNGLGGLRTLERELSGGSTNEIAKDSALAGEGESLESDTQASGGFSQFFGSEDDKSQTKSFSDLRTGGDGLDSETQPTDHLLPAIHISEAARRDNDEMFREQEEGLMARPPPLTEAERRIYMNSQGFLTQTEPIIDINRNSLGESQDDFHRLAINQFTSSPRATASSPHKAQPTRRILKRGIHLSDDHSQDLDTPLSPLRVQSPPVDSTPRPGKNAFDILRQGAAEQARPKELGKRKRKLNKLDFVVGEAEESDEDALFGFGSKQHESDEDSDDEAQNRPVEGLVDDTAMDYETQAVDLVLEKVKEHQELDDAELEKLAQAAVAGKLRGKRRDGRIGFADSSSESEDEENRARRKAMAKKRRIDGDGLETLAKNPETRPFYDQYQKDLQGGSEDGYEDPSADEALSEDERETVDVHEVRSQLLEASRSKKTRTEPAVNLDKLINGDDSDEEMAYNVKEVSAAKKKPRQGELDFSRQAAYRHRRAAETDEKDRARLSKWAKEESQNRSSFGGTNAGGSATVTGHARSSSKPSTSKASSQHSASTSSQPSRTSSLHGILGRKNSGFAR</sequence>
<feature type="compositionally biased region" description="Polar residues" evidence="1">
    <location>
        <begin position="1"/>
        <end position="11"/>
    </location>
</feature>
<feature type="compositionally biased region" description="Acidic residues" evidence="1">
    <location>
        <begin position="1314"/>
        <end position="1331"/>
    </location>
</feature>
<feature type="region of interest" description="Disordered" evidence="1">
    <location>
        <begin position="907"/>
        <end position="1013"/>
    </location>
</feature>
<feature type="compositionally biased region" description="Basic and acidic residues" evidence="1">
    <location>
        <begin position="125"/>
        <end position="139"/>
    </location>
</feature>
<dbReference type="InParanoid" id="A0A067MGN4"/>
<reference evidence="4" key="1">
    <citation type="journal article" date="2014" name="Proc. Natl. Acad. Sci. U.S.A.">
        <title>Extensive sampling of basidiomycete genomes demonstrates inadequacy of the white-rot/brown-rot paradigm for wood decay fungi.</title>
        <authorList>
            <person name="Riley R."/>
            <person name="Salamov A.A."/>
            <person name="Brown D.W."/>
            <person name="Nagy L.G."/>
            <person name="Floudas D."/>
            <person name="Held B.W."/>
            <person name="Levasseur A."/>
            <person name="Lombard V."/>
            <person name="Morin E."/>
            <person name="Otillar R."/>
            <person name="Lindquist E.A."/>
            <person name="Sun H."/>
            <person name="LaButti K.M."/>
            <person name="Schmutz J."/>
            <person name="Jabbour D."/>
            <person name="Luo H."/>
            <person name="Baker S.E."/>
            <person name="Pisabarro A.G."/>
            <person name="Walton J.D."/>
            <person name="Blanchette R.A."/>
            <person name="Henrissat B."/>
            <person name="Martin F."/>
            <person name="Cullen D."/>
            <person name="Hibbett D.S."/>
            <person name="Grigoriev I.V."/>
        </authorList>
    </citation>
    <scope>NUCLEOTIDE SEQUENCE [LARGE SCALE GENOMIC DNA]</scope>
    <source>
        <strain evidence="4">FD-172 SS1</strain>
    </source>
</reference>
<feature type="compositionally biased region" description="Acidic residues" evidence="1">
    <location>
        <begin position="751"/>
        <end position="761"/>
    </location>
</feature>
<feature type="compositionally biased region" description="Acidic residues" evidence="1">
    <location>
        <begin position="779"/>
        <end position="788"/>
    </location>
</feature>
<proteinExistence type="predicted"/>
<name>A0A067MGN4_BOTB1</name>
<feature type="domain" description="DNA replication checkpoint mediator MRC1" evidence="2">
    <location>
        <begin position="1160"/>
        <end position="1302"/>
    </location>
</feature>
<gene>
    <name evidence="3" type="ORF">BOTBODRAFT_32447</name>
</gene>
<feature type="region of interest" description="Disordered" evidence="1">
    <location>
        <begin position="107"/>
        <end position="403"/>
    </location>
</feature>
<feature type="compositionally biased region" description="Basic residues" evidence="1">
    <location>
        <begin position="1272"/>
        <end position="1282"/>
    </location>
</feature>
<feature type="compositionally biased region" description="Low complexity" evidence="1">
    <location>
        <begin position="15"/>
        <end position="33"/>
    </location>
</feature>